<proteinExistence type="inferred from homology"/>
<dbReference type="Proteomes" id="UP000594791">
    <property type="component" value="Plasmid unnamed"/>
</dbReference>
<protein>
    <submittedName>
        <fullName evidence="4">IS3 family transposase</fullName>
    </submittedName>
</protein>
<sequence length="173" mass="20052">MTKFTSEDKMNVVIRYQDGSESIKDIAKSLGANHEVVRMWIKQFEYHGIQAFEKGYKTYSAQYKLDVINYMIENGTSPNETAVIFNIPSPGLIRKWRIQLHQKGVDALKSKKKGRQSMTKDNQKSIKKQTQTEGSVEALQAELERLRMENAYLKKLKALVQNKEKSPNKIRRK</sequence>
<evidence type="ECO:0000313" key="4">
    <source>
        <dbReference type="EMBL" id="QPR80657.1"/>
    </source>
</evidence>
<name>A0A7T2QKX0_9BACI</name>
<evidence type="ECO:0000256" key="2">
    <source>
        <dbReference type="SAM" id="MobiDB-lite"/>
    </source>
</evidence>
<dbReference type="PANTHER" id="PTHR33795:SF1">
    <property type="entry name" value="INSERTION ELEMENT IS150 PROTEIN INSJ"/>
    <property type="match status" value="1"/>
</dbReference>
<dbReference type="Pfam" id="PF13518">
    <property type="entry name" value="HTH_28"/>
    <property type="match status" value="1"/>
</dbReference>
<keyword evidence="5" id="KW-1185">Reference proteome</keyword>
<keyword evidence="4" id="KW-0614">Plasmid</keyword>
<dbReference type="InterPro" id="IPR002514">
    <property type="entry name" value="Transposase_8"/>
</dbReference>
<dbReference type="InterPro" id="IPR055247">
    <property type="entry name" value="InsJ-like_HTH"/>
</dbReference>
<feature type="domain" description="Insertion element IS150 protein InsJ-like helix-turn-helix" evidence="3">
    <location>
        <begin position="64"/>
        <end position="115"/>
    </location>
</feature>
<dbReference type="PANTHER" id="PTHR33795">
    <property type="entry name" value="INSERTION ELEMENT IS150 PROTEIN INSJ"/>
    <property type="match status" value="1"/>
</dbReference>
<dbReference type="SUPFAM" id="SSF46689">
    <property type="entry name" value="Homeodomain-like"/>
    <property type="match status" value="2"/>
</dbReference>
<accession>A0A7T2QKX0</accession>
<reference evidence="4 5" key="1">
    <citation type="submission" date="2020-12" db="EMBL/GenBank/DDBJ databases">
        <title>FDA dAtabase for Regulatory Grade micrObial Sequences (FDA-ARGOS): Supporting development and validation of Infectious Disease Dx tests.</title>
        <authorList>
            <person name="Nelson B."/>
            <person name="Plummer A."/>
            <person name="Tallon L."/>
            <person name="Sadzewicz L."/>
            <person name="Zhao X."/>
            <person name="Boylan J."/>
            <person name="Ott S."/>
            <person name="Bowen H."/>
            <person name="Vavikolanu K."/>
            <person name="Mehta A."/>
            <person name="Aluvathingal J."/>
            <person name="Nadendla S."/>
            <person name="Myers T."/>
            <person name="Yan Y."/>
            <person name="Sichtig H."/>
        </authorList>
    </citation>
    <scope>NUCLEOTIDE SEQUENCE [LARGE SCALE GENOMIC DNA]</scope>
    <source>
        <strain evidence="4 5">FDAARGOS_920</strain>
        <plasmid evidence="4 5">unnamed</plasmid>
    </source>
</reference>
<gene>
    <name evidence="4" type="ORF">I6G77_28005</name>
</gene>
<comment type="similarity">
    <text evidence="1">Belongs to the IS150/IS1296 orfA family.</text>
</comment>
<organism evidence="4 5">
    <name type="scientific">Bacillus tropicus</name>
    <dbReference type="NCBI Taxonomy" id="2026188"/>
    <lineage>
        <taxon>Bacteria</taxon>
        <taxon>Bacillati</taxon>
        <taxon>Bacillota</taxon>
        <taxon>Bacilli</taxon>
        <taxon>Bacillales</taxon>
        <taxon>Bacillaceae</taxon>
        <taxon>Bacillus</taxon>
        <taxon>Bacillus cereus group</taxon>
    </lineage>
</organism>
<evidence type="ECO:0000259" key="3">
    <source>
        <dbReference type="Pfam" id="PF13518"/>
    </source>
</evidence>
<dbReference type="InterPro" id="IPR009057">
    <property type="entry name" value="Homeodomain-like_sf"/>
</dbReference>
<geneLocation type="plasmid" evidence="4 5">
    <name>unnamed</name>
</geneLocation>
<dbReference type="Gene3D" id="1.10.10.10">
    <property type="entry name" value="Winged helix-like DNA-binding domain superfamily/Winged helix DNA-binding domain"/>
    <property type="match status" value="2"/>
</dbReference>
<dbReference type="InterPro" id="IPR036388">
    <property type="entry name" value="WH-like_DNA-bd_sf"/>
</dbReference>
<dbReference type="EMBL" id="CP065740">
    <property type="protein sequence ID" value="QPR80657.1"/>
    <property type="molecule type" value="Genomic_DNA"/>
</dbReference>
<evidence type="ECO:0000313" key="5">
    <source>
        <dbReference type="Proteomes" id="UP000594791"/>
    </source>
</evidence>
<dbReference type="Pfam" id="PF01527">
    <property type="entry name" value="HTH_Tnp_1"/>
    <property type="match status" value="1"/>
</dbReference>
<evidence type="ECO:0000256" key="1">
    <source>
        <dbReference type="ARBA" id="ARBA00038232"/>
    </source>
</evidence>
<feature type="region of interest" description="Disordered" evidence="2">
    <location>
        <begin position="109"/>
        <end position="135"/>
    </location>
</feature>
<dbReference type="InterPro" id="IPR052057">
    <property type="entry name" value="IS150/IS1296_orfA-like"/>
</dbReference>